<evidence type="ECO:0000313" key="4">
    <source>
        <dbReference type="Proteomes" id="UP000247702"/>
    </source>
</evidence>
<dbReference type="Proteomes" id="UP000615446">
    <property type="component" value="Unassembled WGS sequence"/>
</dbReference>
<dbReference type="AlphaFoldDB" id="A0A2Z6QJQ4"/>
<protein>
    <submittedName>
        <fullName evidence="1">Uncharacterized protein</fullName>
    </submittedName>
</protein>
<dbReference type="Proteomes" id="UP000247702">
    <property type="component" value="Unassembled WGS sequence"/>
</dbReference>
<dbReference type="OrthoDB" id="2385287at2759"/>
<keyword evidence="4" id="KW-1185">Reference proteome</keyword>
<reference evidence="3" key="2">
    <citation type="submission" date="2019-10" db="EMBL/GenBank/DDBJ databases">
        <title>Conservation and host-specific expression of non-tandemly repeated heterogenous ribosome RNA gene in arbuscular mycorrhizal fungi.</title>
        <authorList>
            <person name="Maeda T."/>
            <person name="Kobayashi Y."/>
            <person name="Nakagawa T."/>
            <person name="Ezawa T."/>
            <person name="Yamaguchi K."/>
            <person name="Bino T."/>
            <person name="Nishimoto Y."/>
            <person name="Shigenobu S."/>
            <person name="Kawaguchi M."/>
        </authorList>
    </citation>
    <scope>NUCLEOTIDE SEQUENCE</scope>
    <source>
        <strain evidence="3">HR1</strain>
    </source>
</reference>
<dbReference type="EMBL" id="BLAL01000016">
    <property type="protein sequence ID" value="GES75516.1"/>
    <property type="molecule type" value="Genomic_DNA"/>
</dbReference>
<proteinExistence type="predicted"/>
<evidence type="ECO:0000313" key="3">
    <source>
        <dbReference type="EMBL" id="GES75516.1"/>
    </source>
</evidence>
<gene>
    <name evidence="3" type="ORF">RCL2_000294600</name>
    <name evidence="1" type="ORF">RclHR1_16760001</name>
    <name evidence="2" type="ORF">RclHR1_17460008</name>
</gene>
<name>A0A2Z6QJQ4_9GLOM</name>
<dbReference type="EMBL" id="BEXD01000753">
    <property type="protein sequence ID" value="GBB89905.1"/>
    <property type="molecule type" value="Genomic_DNA"/>
</dbReference>
<evidence type="ECO:0000313" key="2">
    <source>
        <dbReference type="EMBL" id="GBB90481.1"/>
    </source>
</evidence>
<organism evidence="1 4">
    <name type="scientific">Rhizophagus clarus</name>
    <dbReference type="NCBI Taxonomy" id="94130"/>
    <lineage>
        <taxon>Eukaryota</taxon>
        <taxon>Fungi</taxon>
        <taxon>Fungi incertae sedis</taxon>
        <taxon>Mucoromycota</taxon>
        <taxon>Glomeromycotina</taxon>
        <taxon>Glomeromycetes</taxon>
        <taxon>Glomerales</taxon>
        <taxon>Glomeraceae</taxon>
        <taxon>Rhizophagus</taxon>
    </lineage>
</organism>
<reference evidence="1 4" key="1">
    <citation type="submission" date="2017-11" db="EMBL/GenBank/DDBJ databases">
        <title>The genome of Rhizophagus clarus HR1 reveals common genetic basis of auxotrophy among arbuscular mycorrhizal fungi.</title>
        <authorList>
            <person name="Kobayashi Y."/>
        </authorList>
    </citation>
    <scope>NUCLEOTIDE SEQUENCE [LARGE SCALE GENOMIC DNA]</scope>
    <source>
        <strain evidence="1 4">HR1</strain>
    </source>
</reference>
<sequence length="127" mass="14800">MSTSLLEEFNTIFTNINSNNNIISRPPSVLYRYHKTPIQVSSNIESAYDFPLGIYNPTNPTAIQQIDIDNYYYFEDIRKDNKQSKGGLFGTLRRKKRNNRKNISVGTSNRNSAVYDYEDETIRRYSV</sequence>
<dbReference type="EMBL" id="BEXD01000831">
    <property type="protein sequence ID" value="GBB90481.1"/>
    <property type="molecule type" value="Genomic_DNA"/>
</dbReference>
<comment type="caution">
    <text evidence="1">The sequence shown here is derived from an EMBL/GenBank/DDBJ whole genome shotgun (WGS) entry which is preliminary data.</text>
</comment>
<accession>A0A2Z6QJQ4</accession>
<evidence type="ECO:0000313" key="1">
    <source>
        <dbReference type="EMBL" id="GBB89905.1"/>
    </source>
</evidence>